<protein>
    <submittedName>
        <fullName evidence="1">Uncharacterized protein</fullName>
    </submittedName>
</protein>
<evidence type="ECO:0000313" key="2">
    <source>
        <dbReference type="Proteomes" id="UP001642484"/>
    </source>
</evidence>
<comment type="caution">
    <text evidence="1">The sequence shown here is derived from an EMBL/GenBank/DDBJ whole genome shotgun (WGS) entry which is preliminary data.</text>
</comment>
<accession>A0ABP0KE36</accession>
<keyword evidence="2" id="KW-1185">Reference proteome</keyword>
<organism evidence="1 2">
    <name type="scientific">Durusdinium trenchii</name>
    <dbReference type="NCBI Taxonomy" id="1381693"/>
    <lineage>
        <taxon>Eukaryota</taxon>
        <taxon>Sar</taxon>
        <taxon>Alveolata</taxon>
        <taxon>Dinophyceae</taxon>
        <taxon>Suessiales</taxon>
        <taxon>Symbiodiniaceae</taxon>
        <taxon>Durusdinium</taxon>
    </lineage>
</organism>
<reference evidence="1 2" key="1">
    <citation type="submission" date="2024-02" db="EMBL/GenBank/DDBJ databases">
        <authorList>
            <person name="Chen Y."/>
            <person name="Shah S."/>
            <person name="Dougan E. K."/>
            <person name="Thang M."/>
            <person name="Chan C."/>
        </authorList>
    </citation>
    <scope>NUCLEOTIDE SEQUENCE [LARGE SCALE GENOMIC DNA]</scope>
</reference>
<proteinExistence type="predicted"/>
<gene>
    <name evidence="1" type="ORF">CCMP2556_LOCUS15873</name>
</gene>
<sequence>MELICLNGLQTNPDVPGCERVVGTWLRREWLELPREEVIATDFNAPPELLGAEKIFMVKGWNRSVCGLAVLFAAFKQSELLKAWCWKIASLLDPTRTVASFASAYSLGKHESAAALNLLRRVPSEIREGLTLLAQLQKVCALFVACIDQFKAQVPSAFSESALAEVNKAFEKRHADADLLATLDGSVPPPDLSKISVFAVHLSKYATEARLSQQLLQTTWQQMELQVEQDKVKLQDWSRKFTSFMAKQGSLDVKYLSDRYAKGKEEISKLLAEKHRIVRHPSICLGHSAIVQMQGEMGPDGLTILIADATLWPTRPLSIDEAVQVAQGVTGGNCNSVSFWCLPQWHSSAGKVAVLKNRRLLEDKVVGNIGCLAGVAPGMSDVPWSRSRALLGSIDEVDRARVNELSNPEPDKPLVQQRGVQACVDILEQLLCGMHAREAQPVLLWSQAAWQLQRAFLQGASAEDRAWDVRFLSIYHDDDTKHAESCQQLICGRAMQQWWDTSSAAGPKSRAAQTFSEEIPGLDCLIVLDNELKSLG</sequence>
<evidence type="ECO:0000313" key="1">
    <source>
        <dbReference type="EMBL" id="CAK9025065.1"/>
    </source>
</evidence>
<dbReference type="Proteomes" id="UP001642484">
    <property type="component" value="Unassembled WGS sequence"/>
</dbReference>
<name>A0ABP0KE36_9DINO</name>
<dbReference type="EMBL" id="CAXAMN010008435">
    <property type="protein sequence ID" value="CAK9025065.1"/>
    <property type="molecule type" value="Genomic_DNA"/>
</dbReference>